<evidence type="ECO:0000256" key="7">
    <source>
        <dbReference type="ARBA" id="ARBA00023145"/>
    </source>
</evidence>
<dbReference type="EMBL" id="CP012174">
    <property type="protein sequence ID" value="AKV78423.1"/>
    <property type="molecule type" value="Genomic_DNA"/>
</dbReference>
<dbReference type="OMA" id="WSNYGFV"/>
<organism evidence="10 16">
    <name type="scientific">Metallosphaera sedula</name>
    <dbReference type="NCBI Taxonomy" id="43687"/>
    <lineage>
        <taxon>Archaea</taxon>
        <taxon>Thermoproteota</taxon>
        <taxon>Thermoprotei</taxon>
        <taxon>Sulfolobales</taxon>
        <taxon>Sulfolobaceae</taxon>
        <taxon>Metallosphaera</taxon>
    </lineage>
</organism>
<dbReference type="Proteomes" id="UP000056255">
    <property type="component" value="Chromosome"/>
</dbReference>
<keyword evidence="7" id="KW-0865">Zymogen</keyword>
<evidence type="ECO:0000313" key="21">
    <source>
        <dbReference type="Proteomes" id="UP000068832"/>
    </source>
</evidence>
<evidence type="ECO:0000256" key="8">
    <source>
        <dbReference type="SAM" id="Phobius"/>
    </source>
</evidence>
<keyword evidence="6" id="KW-0106">Calcium</keyword>
<evidence type="ECO:0000256" key="4">
    <source>
        <dbReference type="ARBA" id="ARBA00022801"/>
    </source>
</evidence>
<dbReference type="Proteomes" id="UP000061362">
    <property type="component" value="Chromosome"/>
</dbReference>
<evidence type="ECO:0000313" key="17">
    <source>
        <dbReference type="Proteomes" id="UP000056255"/>
    </source>
</evidence>
<evidence type="ECO:0000256" key="5">
    <source>
        <dbReference type="ARBA" id="ARBA00022825"/>
    </source>
</evidence>
<dbReference type="CDD" id="cd04056">
    <property type="entry name" value="Peptidases_S53"/>
    <property type="match status" value="1"/>
</dbReference>
<name>A0A088E3V5_9CREN</name>
<dbReference type="InterPro" id="IPR030400">
    <property type="entry name" value="Sedolisin_dom"/>
</dbReference>
<keyword evidence="3" id="KW-0479">Metal-binding</keyword>
<dbReference type="Proteomes" id="UP000062475">
    <property type="component" value="Chromosome"/>
</dbReference>
<comment type="cofactor">
    <cofactor evidence="1">
        <name>Ca(2+)</name>
        <dbReference type="ChEBI" id="CHEBI:29108"/>
    </cofactor>
</comment>
<dbReference type="GeneID" id="91755315"/>
<evidence type="ECO:0000313" key="14">
    <source>
        <dbReference type="EMBL" id="AKV80668.1"/>
    </source>
</evidence>
<protein>
    <submittedName>
        <fullName evidence="11">Peptidase S8</fullName>
    </submittedName>
    <submittedName>
        <fullName evidence="10">Physarolisin II, Serine peptidase, MEROPS family S53</fullName>
    </submittedName>
</protein>
<evidence type="ECO:0000313" key="10">
    <source>
        <dbReference type="EMBL" id="AIM27011.1"/>
    </source>
</evidence>
<proteinExistence type="predicted"/>
<dbReference type="InterPro" id="IPR000209">
    <property type="entry name" value="Peptidase_S8/S53_dom"/>
</dbReference>
<dbReference type="RefSeq" id="WP_012020812.1">
    <property type="nucleotide sequence ID" value="NZ_CP008822.1"/>
</dbReference>
<dbReference type="PANTHER" id="PTHR14218">
    <property type="entry name" value="PROTEASE S8 TRIPEPTIDYL PEPTIDASE I CLN2"/>
    <property type="match status" value="1"/>
</dbReference>
<evidence type="ECO:0000313" key="12">
    <source>
        <dbReference type="EMBL" id="AKV76172.1"/>
    </source>
</evidence>
<dbReference type="InterPro" id="IPR023828">
    <property type="entry name" value="Peptidase_S8_Ser-AS"/>
</dbReference>
<evidence type="ECO:0000313" key="18">
    <source>
        <dbReference type="Proteomes" id="UP000061362"/>
    </source>
</evidence>
<evidence type="ECO:0000313" key="15">
    <source>
        <dbReference type="EMBL" id="AKV82912.1"/>
    </source>
</evidence>
<dbReference type="EMBL" id="CP012172">
    <property type="protein sequence ID" value="AKV73930.1"/>
    <property type="molecule type" value="Genomic_DNA"/>
</dbReference>
<evidence type="ECO:0000256" key="1">
    <source>
        <dbReference type="ARBA" id="ARBA00001913"/>
    </source>
</evidence>
<evidence type="ECO:0000256" key="6">
    <source>
        <dbReference type="ARBA" id="ARBA00022837"/>
    </source>
</evidence>
<dbReference type="CDD" id="cd11377">
    <property type="entry name" value="Pro-peptidase_S53"/>
    <property type="match status" value="1"/>
</dbReference>
<reference evidence="15 17" key="3">
    <citation type="submission" date="2015-07" db="EMBL/GenBank/DDBJ databases">
        <title>Physiological, transcriptional responses and genome re-sequencing of acid resistant extremely thermoacidophilic Metallosphaera sedula SARC-M1.</title>
        <authorList>
            <person name="Ai C."/>
            <person name="McCarthy S."/>
            <person name="Eckrich V."/>
            <person name="Rudrappa D."/>
            <person name="Qiu G."/>
            <person name="Blum P."/>
        </authorList>
    </citation>
    <scope>NUCLEOTIDE SEQUENCE [LARGE SCALE GENOMIC DNA]</scope>
    <source>
        <strain evidence="15 17">SARC-M1</strain>
    </source>
</reference>
<evidence type="ECO:0000313" key="19">
    <source>
        <dbReference type="Proteomes" id="UP000062398"/>
    </source>
</evidence>
<evidence type="ECO:0000313" key="13">
    <source>
        <dbReference type="EMBL" id="AKV78423.1"/>
    </source>
</evidence>
<evidence type="ECO:0000313" key="16">
    <source>
        <dbReference type="Proteomes" id="UP000029084"/>
    </source>
</evidence>
<dbReference type="Gene3D" id="3.40.50.200">
    <property type="entry name" value="Peptidase S8/S53 domain"/>
    <property type="match status" value="1"/>
</dbReference>
<dbReference type="GO" id="GO:0008240">
    <property type="term" value="F:tripeptidyl-peptidase activity"/>
    <property type="evidence" value="ECO:0007669"/>
    <property type="project" value="TreeGrafter"/>
</dbReference>
<dbReference type="Pfam" id="PF17957">
    <property type="entry name" value="Big_7"/>
    <property type="match status" value="1"/>
</dbReference>
<dbReference type="EMBL" id="CP012173">
    <property type="protein sequence ID" value="AKV76172.1"/>
    <property type="molecule type" value="Genomic_DNA"/>
</dbReference>
<accession>A0A088E3V5</accession>
<feature type="transmembrane region" description="Helical" evidence="8">
    <location>
        <begin position="1247"/>
        <end position="1264"/>
    </location>
</feature>
<dbReference type="EMBL" id="CP008822">
    <property type="protein sequence ID" value="AIM27011.1"/>
    <property type="molecule type" value="Genomic_DNA"/>
</dbReference>
<reference evidence="18 19" key="2">
    <citation type="journal article" date="2015" name="Genome Announc.">
        <title>Complete Genome Sequences of Evolved Arsenate-Resistant Metallosphaera sedula Strains.</title>
        <authorList>
            <person name="Ai C."/>
            <person name="McCarthy S."/>
            <person name="Schackwitz W."/>
            <person name="Martin J."/>
            <person name="Lipzen A."/>
            <person name="Blum P."/>
        </authorList>
    </citation>
    <scope>NUCLEOTIDE SEQUENCE [LARGE SCALE GENOMIC DNA]</scope>
    <source>
        <strain evidence="13 19">ARS120-1</strain>
        <strain evidence="14 18">ARS120-2</strain>
        <strain evidence="11 21">ARS50-1</strain>
        <strain evidence="12 20">ARS50-2</strain>
    </source>
</reference>
<feature type="domain" description="Peptidase S53" evidence="9">
    <location>
        <begin position="206"/>
        <end position="570"/>
    </location>
</feature>
<dbReference type="PIRSF" id="PIRSF032623">
    <property type="entry name" value="Peptidase_SSO2181_prd"/>
    <property type="match status" value="1"/>
</dbReference>
<dbReference type="PROSITE" id="PS51695">
    <property type="entry name" value="SEDOLISIN"/>
    <property type="match status" value="1"/>
</dbReference>
<dbReference type="SUPFAM" id="SSF54897">
    <property type="entry name" value="Protease propeptides/inhibitors"/>
    <property type="match status" value="1"/>
</dbReference>
<dbReference type="Pfam" id="PF00082">
    <property type="entry name" value="Peptidase_S8"/>
    <property type="match status" value="1"/>
</dbReference>
<dbReference type="Gene3D" id="2.60.40.10">
    <property type="entry name" value="Immunoglobulins"/>
    <property type="match status" value="1"/>
</dbReference>
<dbReference type="EMBL" id="CP012176">
    <property type="protein sequence ID" value="AKV82912.1"/>
    <property type="molecule type" value="Genomic_DNA"/>
</dbReference>
<evidence type="ECO:0000313" key="11">
    <source>
        <dbReference type="EMBL" id="AKV73930.1"/>
    </source>
</evidence>
<dbReference type="Proteomes" id="UP000062398">
    <property type="component" value="Chromosome"/>
</dbReference>
<dbReference type="GO" id="GO:0006508">
    <property type="term" value="P:proteolysis"/>
    <property type="evidence" value="ECO:0007669"/>
    <property type="project" value="UniProtKB-KW"/>
</dbReference>
<dbReference type="PANTHER" id="PTHR14218:SF15">
    <property type="entry name" value="TRIPEPTIDYL-PEPTIDASE 1"/>
    <property type="match status" value="1"/>
</dbReference>
<dbReference type="SUPFAM" id="SSF52743">
    <property type="entry name" value="Subtilisin-like"/>
    <property type="match status" value="1"/>
</dbReference>
<dbReference type="EMBL" id="CP012175">
    <property type="protein sequence ID" value="AKV80668.1"/>
    <property type="molecule type" value="Genomic_DNA"/>
</dbReference>
<sequence length="1267" mass="135692" precursor="true">MGKTFLAQLTLYLFIFSVVTPALISVANTGTLVHETLSTRLPSFKETNLSGNTPVIASIYIPLRNLNLLYYYAEQVSNPGSPLYHKFLSPSQVKNLFYPSAEFSSVMNYLASHHVHVMFTAADSVIVVQGTASQLSQVLGIHYVLMSNGTTYYYTAMGTPKVPGIVISSNVSALFFSHPSTLFTQSDVNKLRETVNQPNLTAPIEAYKLTELRGVYNVSSLISKGVNGTNYTVGILDFYGDPYIQQQLAYFDKIYNVPAPPNFSIIPIGPYDPNLGITQGWAGEISLDVESAHAMAPGANIVLYIANGNLPLSSVIAEIVSQDKVDTLSQSFSIPDEFIPEFSGSLFYQCVVLTDQYYAMGNAEGITFLASSGDGGGSGYSAGPLGSVGYPASSPFVTAMGGTTTYITFGGFSFNVTAWSNYGFVPPGVNYGGSTGGISQVEPKPYYQWGLTTPKGFPNGKEIPDISANADVYPGIYIVCPGNVTAISGGTSEASPLTAGLLTLVMQYTHSKLGNINPDLYYLAKADYQKAFYPITFGYNIPWVASYGYNLVTGWGQLNVGEFASLVKDVPSSLSIMVNVSNTTILPGQTLGVKANVTLNGQAVNSGSFYVTLETVSGNVTTVKLNDEGSGIWSASLGVPENDTGITFVTVWGESNGTSGYGIVETYSGYFVQFLFPAPYQVCWTGSGINVVVNVTSPSGGIAPNTTVLNLNVYSYNVTNNSFTLVNQTSLTFNPVFNAWSGMIQGNFPAGPLLLQVVNAYGYDAIFNGIGLNSFFILSPTIAEPGTVYPGQDIIIEGGLTPPTNLVSSAPRTASDLMTGSNVTAELLYNGQVISKTQVLYTGTTYLGYLRVPENASPGLYTILLFASYDSYTLNETIPGFYYGQIYVGSRVVTPLNFSNTYVIQGSTLYIYSNITANGKVVKYGMFSATVFPTLLTQEYSLISTVLEVPLWYNSTSGLWTGNVTLPSTLSLGNLTYLGNSYFAEPFKVLVTGVSAYGGVTSTNVSNSREFFVEPYTLITNDPSYTAVQTYDSAFQNDTLTVNGNLVNDLFLGNNTIINSHVTITLSNVTGTLILRNTQATLVNVLANKLVLINSTVRLIDSQVQDLVALSSVVSPIQTRITSITPGPPIIQLGIAPYQNITGNVTISITVQGQDVEQVLVYLDGQLLASFQGNGTHEVNLDTLKYADGTHEISVTANQADGLNSTVTTNVVFENQLQSVSQKVSNLNETLTQGISTAHSTANVGEIVAIVALILAIVGIALDFRRR</sequence>
<dbReference type="AlphaFoldDB" id="A0A088E3V5"/>
<keyword evidence="8" id="KW-1133">Transmembrane helix</keyword>
<keyword evidence="4" id="KW-0378">Hydrolase</keyword>
<evidence type="ECO:0000256" key="2">
    <source>
        <dbReference type="ARBA" id="ARBA00022670"/>
    </source>
</evidence>
<gene>
    <name evidence="10" type="ORF">HA72_0851</name>
    <name evidence="11" type="ORF">MsedA_0867</name>
    <name evidence="12" type="ORF">MsedB_0868</name>
    <name evidence="13" type="ORF">MsedC_0867</name>
    <name evidence="14" type="ORF">MsedD_0868</name>
    <name evidence="15" type="ORF">MsedE_0868</name>
</gene>
<dbReference type="SMART" id="SM00944">
    <property type="entry name" value="Pro-kuma_activ"/>
    <property type="match status" value="1"/>
</dbReference>
<dbReference type="InterPro" id="IPR013783">
    <property type="entry name" value="Ig-like_fold"/>
</dbReference>
<reference evidence="10 16" key="1">
    <citation type="journal article" date="2014" name="J. Bacteriol.">
        <title>Role of an Archaeal PitA Transporter in the Copper and Arsenic Resistance of Metallosphaera sedula, an Extreme Thermoacidophile.</title>
        <authorList>
            <person name="McCarthy S."/>
            <person name="Ai C."/>
            <person name="Wheaton G."/>
            <person name="Tevatia R."/>
            <person name="Eckrich V."/>
            <person name="Kelly R."/>
            <person name="Blum P."/>
        </authorList>
    </citation>
    <scope>NUCLEOTIDE SEQUENCE [LARGE SCALE GENOMIC DNA]</scope>
    <source>
        <strain evidence="10 16">CuR1</strain>
    </source>
</reference>
<dbReference type="GO" id="GO:0046872">
    <property type="term" value="F:metal ion binding"/>
    <property type="evidence" value="ECO:0007669"/>
    <property type="project" value="UniProtKB-KW"/>
</dbReference>
<keyword evidence="8" id="KW-0812">Transmembrane</keyword>
<keyword evidence="2" id="KW-0645">Protease</keyword>
<dbReference type="GO" id="GO:0004252">
    <property type="term" value="F:serine-type endopeptidase activity"/>
    <property type="evidence" value="ECO:0007669"/>
    <property type="project" value="InterPro"/>
</dbReference>
<dbReference type="PATRIC" id="fig|43687.5.peg.877"/>
<dbReference type="InterPro" id="IPR017001">
    <property type="entry name" value="Pept_S53_physarolisin-II_arc"/>
</dbReference>
<evidence type="ECO:0000256" key="3">
    <source>
        <dbReference type="ARBA" id="ARBA00022723"/>
    </source>
</evidence>
<dbReference type="Pfam" id="PF09286">
    <property type="entry name" value="Pro-kuma_activ"/>
    <property type="match status" value="1"/>
</dbReference>
<dbReference type="InterPro" id="IPR050819">
    <property type="entry name" value="Tripeptidyl-peptidase_I"/>
</dbReference>
<dbReference type="InterPro" id="IPR036852">
    <property type="entry name" value="Peptidase_S8/S53_dom_sf"/>
</dbReference>
<keyword evidence="8" id="KW-0472">Membrane</keyword>
<dbReference type="PROSITE" id="PS00138">
    <property type="entry name" value="SUBTILASE_SER"/>
    <property type="match status" value="1"/>
</dbReference>
<keyword evidence="5" id="KW-0720">Serine protease</keyword>
<dbReference type="Proteomes" id="UP000029084">
    <property type="component" value="Chromosome"/>
</dbReference>
<evidence type="ECO:0000313" key="20">
    <source>
        <dbReference type="Proteomes" id="UP000062475"/>
    </source>
</evidence>
<dbReference type="Proteomes" id="UP000068832">
    <property type="component" value="Chromosome"/>
</dbReference>
<evidence type="ECO:0000259" key="9">
    <source>
        <dbReference type="PROSITE" id="PS51695"/>
    </source>
</evidence>
<dbReference type="InterPro" id="IPR015366">
    <property type="entry name" value="S53_propep"/>
</dbReference>